<dbReference type="FunFam" id="1.10.287.370:FF:000004">
    <property type="entry name" value="Probable prefoldin subunit 5"/>
    <property type="match status" value="1"/>
</dbReference>
<dbReference type="CDD" id="cd23157">
    <property type="entry name" value="Prefoldin_5"/>
    <property type="match status" value="1"/>
</dbReference>
<dbReference type="Gene3D" id="1.10.287.370">
    <property type="match status" value="1"/>
</dbReference>
<dbReference type="NCBIfam" id="TIGR00293">
    <property type="entry name" value="prefoldin subunit alpha"/>
    <property type="match status" value="1"/>
</dbReference>
<dbReference type="PANTHER" id="PTHR12674">
    <property type="entry name" value="PREFOLDIN SUBUNIT 5"/>
    <property type="match status" value="1"/>
</dbReference>
<proteinExistence type="inferred from homology"/>
<accession>A0A899G0B8</accession>
<evidence type="ECO:0000313" key="3">
    <source>
        <dbReference type="EMBL" id="QSL66266.1"/>
    </source>
</evidence>
<comment type="similarity">
    <text evidence="1">Belongs to the prefoldin subunit alpha family.</text>
</comment>
<dbReference type="EMBL" id="CP054542">
    <property type="protein sequence ID" value="QSL66266.1"/>
    <property type="molecule type" value="Genomic_DNA"/>
</dbReference>
<dbReference type="Pfam" id="PF02996">
    <property type="entry name" value="Prefoldin"/>
    <property type="match status" value="1"/>
</dbReference>
<dbReference type="GO" id="GO:0006457">
    <property type="term" value="P:protein folding"/>
    <property type="evidence" value="ECO:0007669"/>
    <property type="project" value="InterPro"/>
</dbReference>
<dbReference type="OrthoDB" id="10267474at2759"/>
<dbReference type="SUPFAM" id="SSF46579">
    <property type="entry name" value="Prefoldin"/>
    <property type="match status" value="1"/>
</dbReference>
<keyword evidence="4" id="KW-1185">Reference proteome</keyword>
<dbReference type="GO" id="GO:1990113">
    <property type="term" value="P:RNA polymerase I assembly"/>
    <property type="evidence" value="ECO:0007669"/>
    <property type="project" value="TreeGrafter"/>
</dbReference>
<keyword evidence="2" id="KW-0143">Chaperone</keyword>
<dbReference type="InterPro" id="IPR009053">
    <property type="entry name" value="Prefoldin"/>
</dbReference>
<dbReference type="GO" id="GO:0005737">
    <property type="term" value="C:cytoplasm"/>
    <property type="evidence" value="ECO:0007669"/>
    <property type="project" value="TreeGrafter"/>
</dbReference>
<dbReference type="GO" id="GO:0051082">
    <property type="term" value="F:unfolded protein binding"/>
    <property type="evidence" value="ECO:0007669"/>
    <property type="project" value="InterPro"/>
</dbReference>
<sequence>MEQEEVDLKTLTIPQLDELRKQIELELNYFTNSFSKLKQAQFKFKECRNLVNTLLKKENNHKEILVPLTTSLYVSGFLVSEPEKVMIDIGTGYYVEKTIDGAAKFYEERIKYLETNFRNLETHLSTKSDSLRVVTEIMQEKMKNLQVSPS</sequence>
<dbReference type="GO" id="GO:1990114">
    <property type="term" value="P:RNA polymerase II core complex assembly"/>
    <property type="evidence" value="ECO:0007669"/>
    <property type="project" value="TreeGrafter"/>
</dbReference>
<dbReference type="PANTHER" id="PTHR12674:SF2">
    <property type="entry name" value="PREFOLDIN SUBUNIT 5"/>
    <property type="match status" value="1"/>
</dbReference>
<dbReference type="InterPro" id="IPR011599">
    <property type="entry name" value="PFD_alpha_archaea"/>
</dbReference>
<dbReference type="InterPro" id="IPR004127">
    <property type="entry name" value="Prefoldin_subunit_alpha"/>
</dbReference>
<evidence type="ECO:0000256" key="1">
    <source>
        <dbReference type="ARBA" id="ARBA00010048"/>
    </source>
</evidence>
<dbReference type="Proteomes" id="UP000663699">
    <property type="component" value="Chromosome 11"/>
</dbReference>
<evidence type="ECO:0000256" key="2">
    <source>
        <dbReference type="ARBA" id="ARBA00023186"/>
    </source>
</evidence>
<evidence type="ECO:0008006" key="5">
    <source>
        <dbReference type="Google" id="ProtNLM"/>
    </source>
</evidence>
<organism evidence="3 4">
    <name type="scientific">Pneumocystis wakefieldiae</name>
    <dbReference type="NCBI Taxonomy" id="38082"/>
    <lineage>
        <taxon>Eukaryota</taxon>
        <taxon>Fungi</taxon>
        <taxon>Dikarya</taxon>
        <taxon>Ascomycota</taxon>
        <taxon>Taphrinomycotina</taxon>
        <taxon>Pneumocystomycetes</taxon>
        <taxon>Pneumocystaceae</taxon>
        <taxon>Pneumocystis</taxon>
    </lineage>
</organism>
<dbReference type="GO" id="GO:0016272">
    <property type="term" value="C:prefoldin complex"/>
    <property type="evidence" value="ECO:0007669"/>
    <property type="project" value="InterPro"/>
</dbReference>
<dbReference type="GO" id="GO:1990115">
    <property type="term" value="P:RNA polymerase III assembly"/>
    <property type="evidence" value="ECO:0007669"/>
    <property type="project" value="TreeGrafter"/>
</dbReference>
<gene>
    <name evidence="3" type="ORF">MERGE_000643</name>
</gene>
<dbReference type="AlphaFoldDB" id="A0A899G0B8"/>
<name>A0A899G0B8_9ASCO</name>
<protein>
    <recommendedName>
        <fullName evidence="5">Prefoldin, alpha subunit</fullName>
    </recommendedName>
</protein>
<evidence type="ECO:0000313" key="4">
    <source>
        <dbReference type="Proteomes" id="UP000663699"/>
    </source>
</evidence>
<reference evidence="3" key="1">
    <citation type="submission" date="2020-06" db="EMBL/GenBank/DDBJ databases">
        <title>Genomes of multiple members of Pneumocystis genus reveal paths to human pathogen Pneumocystis jirovecii.</title>
        <authorList>
            <person name="Cisse O.H."/>
            <person name="Ma L."/>
            <person name="Dekker J."/>
            <person name="Khil P."/>
            <person name="Jo J."/>
            <person name="Brenchley J."/>
            <person name="Blair R."/>
            <person name="Pahar B."/>
            <person name="Chabe M."/>
            <person name="Van Rompay K.A."/>
            <person name="Keesler R."/>
            <person name="Sukura A."/>
            <person name="Hirsch V."/>
            <person name="Kutty G."/>
            <person name="Liu Y."/>
            <person name="Peng L."/>
            <person name="Chen J."/>
            <person name="Song J."/>
            <person name="Weissenbacher-Lang C."/>
            <person name="Xu J."/>
            <person name="Upham N.S."/>
            <person name="Stajich J.E."/>
            <person name="Cuomo C.A."/>
            <person name="Cushion M.T."/>
            <person name="Kovacs J.A."/>
        </authorList>
    </citation>
    <scope>NUCLEOTIDE SEQUENCE</scope>
    <source>
        <strain evidence="3">2A</strain>
    </source>
</reference>